<sequence>MTALPDPAETASGLEADHPGWVVLWRCWARRFWAFPCWIAADPEPVEAARPHDLLTLMEEVELRHQPPGGHPYPSIQRGGRRPASRETHGTGPVPEKPPRLVPVRVDRLPHKMS</sequence>
<dbReference type="EMBL" id="JACHJU010000001">
    <property type="protein sequence ID" value="MBB4939536.1"/>
    <property type="molecule type" value="Genomic_DNA"/>
</dbReference>
<name>A0A7W7RYA3_9ACTN</name>
<evidence type="ECO:0000313" key="2">
    <source>
        <dbReference type="EMBL" id="MBB4939536.1"/>
    </source>
</evidence>
<feature type="region of interest" description="Disordered" evidence="1">
    <location>
        <begin position="61"/>
        <end position="114"/>
    </location>
</feature>
<proteinExistence type="predicted"/>
<keyword evidence="3" id="KW-1185">Reference proteome</keyword>
<reference evidence="2 3" key="1">
    <citation type="submission" date="2020-08" db="EMBL/GenBank/DDBJ databases">
        <title>Sequencing the genomes of 1000 actinobacteria strains.</title>
        <authorList>
            <person name="Klenk H.-P."/>
        </authorList>
    </citation>
    <scope>NUCLEOTIDE SEQUENCE [LARGE SCALE GENOMIC DNA]</scope>
    <source>
        <strain evidence="2 3">DSM 43023</strain>
    </source>
</reference>
<gene>
    <name evidence="2" type="ORF">FHR32_003841</name>
</gene>
<protein>
    <submittedName>
        <fullName evidence="2">Uncharacterized protein</fullName>
    </submittedName>
</protein>
<dbReference type="Proteomes" id="UP000534286">
    <property type="component" value="Unassembled WGS sequence"/>
</dbReference>
<evidence type="ECO:0000313" key="3">
    <source>
        <dbReference type="Proteomes" id="UP000534286"/>
    </source>
</evidence>
<organism evidence="2 3">
    <name type="scientific">Streptosporangium album</name>
    <dbReference type="NCBI Taxonomy" id="47479"/>
    <lineage>
        <taxon>Bacteria</taxon>
        <taxon>Bacillati</taxon>
        <taxon>Actinomycetota</taxon>
        <taxon>Actinomycetes</taxon>
        <taxon>Streptosporangiales</taxon>
        <taxon>Streptosporangiaceae</taxon>
        <taxon>Streptosporangium</taxon>
    </lineage>
</organism>
<evidence type="ECO:0000256" key="1">
    <source>
        <dbReference type="SAM" id="MobiDB-lite"/>
    </source>
</evidence>
<comment type="caution">
    <text evidence="2">The sequence shown here is derived from an EMBL/GenBank/DDBJ whole genome shotgun (WGS) entry which is preliminary data.</text>
</comment>
<feature type="compositionally biased region" description="Basic and acidic residues" evidence="1">
    <location>
        <begin position="105"/>
        <end position="114"/>
    </location>
</feature>
<accession>A0A7W7RYA3</accession>
<dbReference type="RefSeq" id="WP_184755496.1">
    <property type="nucleotide sequence ID" value="NZ_BAABEK010000007.1"/>
</dbReference>
<dbReference type="AlphaFoldDB" id="A0A7W7RYA3"/>